<dbReference type="Proteomes" id="UP000475862">
    <property type="component" value="Unassembled WGS sequence"/>
</dbReference>
<dbReference type="AlphaFoldDB" id="A0A6G0TQB1"/>
<sequence>MKPFCHNSKKEMKSTETYFFILSTQCYPSCLDCQYHIFHESAIFNIDVLKYFSTSVILYRRRIYYLYPILQGVTRDKFNDNITLQSIVLKFFIMVLIFRKRNKIDLIVRINYIISPNLHCLLSSKEHRQNYSNVHLLLKKRVDVNLECEYVHEFISKPSPPDGIVSKELFDIYFSIHQRKCWKFNGNYCAVQQAYLIIDNFVILNNSTVLHSLSRFGSRLIPIKWLMLSSSFFLYCMHSTYDRERELDSWTSYRIPNYQILEDDLCVVAGRGVSDIKLNTFSALLQRLKTTEILEH</sequence>
<reference evidence="1 2" key="1">
    <citation type="submission" date="2019-08" db="EMBL/GenBank/DDBJ databases">
        <title>The genome of the soybean aphid Biotype 1, its phylome, world population structure and adaptation to the North American continent.</title>
        <authorList>
            <person name="Giordano R."/>
            <person name="Donthu R.K."/>
            <person name="Hernandez A.G."/>
            <person name="Wright C.L."/>
            <person name="Zimin A.V."/>
        </authorList>
    </citation>
    <scope>NUCLEOTIDE SEQUENCE [LARGE SCALE GENOMIC DNA]</scope>
    <source>
        <tissue evidence="1">Whole aphids</tissue>
    </source>
</reference>
<evidence type="ECO:0000313" key="1">
    <source>
        <dbReference type="EMBL" id="KAE9536993.1"/>
    </source>
</evidence>
<evidence type="ECO:0000313" key="2">
    <source>
        <dbReference type="Proteomes" id="UP000475862"/>
    </source>
</evidence>
<organism evidence="1 2">
    <name type="scientific">Aphis glycines</name>
    <name type="common">Soybean aphid</name>
    <dbReference type="NCBI Taxonomy" id="307491"/>
    <lineage>
        <taxon>Eukaryota</taxon>
        <taxon>Metazoa</taxon>
        <taxon>Ecdysozoa</taxon>
        <taxon>Arthropoda</taxon>
        <taxon>Hexapoda</taxon>
        <taxon>Insecta</taxon>
        <taxon>Pterygota</taxon>
        <taxon>Neoptera</taxon>
        <taxon>Paraneoptera</taxon>
        <taxon>Hemiptera</taxon>
        <taxon>Sternorrhyncha</taxon>
        <taxon>Aphidomorpha</taxon>
        <taxon>Aphidoidea</taxon>
        <taxon>Aphididae</taxon>
        <taxon>Aphidini</taxon>
        <taxon>Aphis</taxon>
        <taxon>Aphis</taxon>
    </lineage>
</organism>
<keyword evidence="2" id="KW-1185">Reference proteome</keyword>
<dbReference type="EMBL" id="VYZN01000019">
    <property type="protein sequence ID" value="KAE9536993.1"/>
    <property type="molecule type" value="Genomic_DNA"/>
</dbReference>
<gene>
    <name evidence="1" type="ORF">AGLY_006800</name>
</gene>
<protein>
    <submittedName>
        <fullName evidence="1">Uncharacterized protein</fullName>
    </submittedName>
</protein>
<proteinExistence type="predicted"/>
<name>A0A6G0TQB1_APHGL</name>
<comment type="caution">
    <text evidence="1">The sequence shown here is derived from an EMBL/GenBank/DDBJ whole genome shotgun (WGS) entry which is preliminary data.</text>
</comment>
<accession>A0A6G0TQB1</accession>